<keyword evidence="3" id="KW-1185">Reference proteome</keyword>
<dbReference type="AlphaFoldDB" id="B6H017"/>
<dbReference type="OMA" id="YARMMGE"/>
<dbReference type="EMBL" id="AM920427">
    <property type="protein sequence ID" value="CAP80989.1"/>
    <property type="molecule type" value="Genomic_DNA"/>
</dbReference>
<dbReference type="InterPro" id="IPR022137">
    <property type="entry name" value="Znf_prot_DUF3669"/>
</dbReference>
<dbReference type="Pfam" id="PF12417">
    <property type="entry name" value="DUF3669"/>
    <property type="match status" value="1"/>
</dbReference>
<organism evidence="2 3">
    <name type="scientific">Penicillium rubens (strain ATCC 28089 / DSM 1075 / NRRL 1951 / Wisconsin 54-1255)</name>
    <name type="common">Penicillium chrysogenum</name>
    <dbReference type="NCBI Taxonomy" id="500485"/>
    <lineage>
        <taxon>Eukaryota</taxon>
        <taxon>Fungi</taxon>
        <taxon>Dikarya</taxon>
        <taxon>Ascomycota</taxon>
        <taxon>Pezizomycotina</taxon>
        <taxon>Eurotiomycetes</taxon>
        <taxon>Eurotiomycetidae</taxon>
        <taxon>Eurotiales</taxon>
        <taxon>Aspergillaceae</taxon>
        <taxon>Penicillium</taxon>
        <taxon>Penicillium chrysogenum species complex</taxon>
    </lineage>
</organism>
<dbReference type="OrthoDB" id="2993351at2759"/>
<sequence>MGGVTNWQKPRWLTLSALGVGAANYQCHDYMVSSLRAVHRLLPSPKSQSHRASMDTSIEETKETETFTLRKIGQGVCGTVWAASTGPAFKREDGGPTRSLRNDFEMHQRVLQSFQESIQLRPQVQIPACYDFIKSTDHTWWSVNQRNFPLGYTPCNIIISQRIPPFPETTRQLLISNYCPTKMTPQILKSEPDKDCLVRPYLGRRRTQRPHSTSRFTAFSLRNFPLHLDQMQSLGVTTSEINQYARMMAETLAMMHWISGIDGNDIEFVLAPSSANGFKMKSTIFGEHSMWVLDFDLCRRMKMDSEGVVQAAAAFWRNDLYYPRPEKDPSLWSVFRERYIQVSEACGSEPEAAERRRILSRHFIDLVEQEGKLRKEMENQKSSSVY</sequence>
<dbReference type="eggNOG" id="ENOG502SHT4">
    <property type="taxonomic scope" value="Eukaryota"/>
</dbReference>
<evidence type="ECO:0000313" key="2">
    <source>
        <dbReference type="EMBL" id="CAP80989.1"/>
    </source>
</evidence>
<dbReference type="PANTHER" id="PTHR40780:SF3">
    <property type="entry name" value="DUF3669 DOMAIN-CONTAINING PROTEIN"/>
    <property type="match status" value="1"/>
</dbReference>
<evidence type="ECO:0000313" key="3">
    <source>
        <dbReference type="Proteomes" id="UP000000724"/>
    </source>
</evidence>
<feature type="domain" description="DUF3669" evidence="1">
    <location>
        <begin position="290"/>
        <end position="348"/>
    </location>
</feature>
<dbReference type="BioCyc" id="PCHR:PC12G13620-MONOMER"/>
<dbReference type="PANTHER" id="PTHR40780">
    <property type="entry name" value="DUF3669 DOMAIN-CONTAINING PROTEIN"/>
    <property type="match status" value="1"/>
</dbReference>
<gene>
    <name evidence="2" type="ORF">Pc12g13620</name>
    <name evidence="2" type="ORF">PCH_Pc12g13620</name>
</gene>
<evidence type="ECO:0000259" key="1">
    <source>
        <dbReference type="Pfam" id="PF12417"/>
    </source>
</evidence>
<accession>B6H017</accession>
<name>B6H017_PENRW</name>
<reference evidence="2 3" key="1">
    <citation type="journal article" date="2008" name="Nat. Biotechnol.">
        <title>Genome sequencing and analysis of the filamentous fungus Penicillium chrysogenum.</title>
        <authorList>
            <person name="van den Berg M.A."/>
            <person name="Albang R."/>
            <person name="Albermann K."/>
            <person name="Badger J.H."/>
            <person name="Daran J.-M."/>
            <person name="Driessen A.J.M."/>
            <person name="Garcia-Estrada C."/>
            <person name="Fedorova N.D."/>
            <person name="Harris D.M."/>
            <person name="Heijne W.H.M."/>
            <person name="Joardar V.S."/>
            <person name="Kiel J.A.K.W."/>
            <person name="Kovalchuk A."/>
            <person name="Martin J.F."/>
            <person name="Nierman W.C."/>
            <person name="Nijland J.G."/>
            <person name="Pronk J.T."/>
            <person name="Roubos J.A."/>
            <person name="van der Klei I.J."/>
            <person name="van Peij N.N.M.E."/>
            <person name="Veenhuis M."/>
            <person name="von Doehren H."/>
            <person name="Wagner C."/>
            <person name="Wortman J.R."/>
            <person name="Bovenberg R.A.L."/>
        </authorList>
    </citation>
    <scope>NUCLEOTIDE SEQUENCE [LARGE SCALE GENOMIC DNA]</scope>
    <source>
        <strain evidence="3">ATCC 28089 / DSM 1075 / NRRL 1951 / Wisconsin 54-1255</strain>
    </source>
</reference>
<dbReference type="Proteomes" id="UP000000724">
    <property type="component" value="Contig Pc00c12"/>
</dbReference>
<protein>
    <submittedName>
        <fullName evidence="2">Pc12g13620 protein</fullName>
    </submittedName>
</protein>
<dbReference type="HOGENOM" id="CLU_039531_0_0_1"/>
<dbReference type="VEuPathDB" id="FungiDB:PCH_Pc12g13620"/>
<proteinExistence type="predicted"/>